<reference evidence="2" key="1">
    <citation type="journal article" date="2019" name="Int. J. Syst. Evol. Microbiol.">
        <title>The Global Catalogue of Microorganisms (GCM) 10K type strain sequencing project: providing services to taxonomists for standard genome sequencing and annotation.</title>
        <authorList>
            <consortium name="The Broad Institute Genomics Platform"/>
            <consortium name="The Broad Institute Genome Sequencing Center for Infectious Disease"/>
            <person name="Wu L."/>
            <person name="Ma J."/>
        </authorList>
    </citation>
    <scope>NUCLEOTIDE SEQUENCE [LARGE SCALE GENOMIC DNA]</scope>
    <source>
        <strain evidence="2">CCUG 62982</strain>
    </source>
</reference>
<dbReference type="Pfam" id="PF16702">
    <property type="entry name" value="DUF5063"/>
    <property type="match status" value="1"/>
</dbReference>
<name>A0ABW3H351_9SPHN</name>
<keyword evidence="2" id="KW-1185">Reference proteome</keyword>
<dbReference type="InterPro" id="IPR032025">
    <property type="entry name" value="DUF5063"/>
</dbReference>
<gene>
    <name evidence="1" type="ORF">ACFQ1E_04435</name>
</gene>
<evidence type="ECO:0000313" key="1">
    <source>
        <dbReference type="EMBL" id="MFD0945582.1"/>
    </source>
</evidence>
<dbReference type="InterPro" id="IPR038312">
    <property type="entry name" value="DUF5063_sf"/>
</dbReference>
<dbReference type="Gene3D" id="1.20.120.1550">
    <property type="entry name" value="Protein of unknown function DUF5063"/>
    <property type="match status" value="1"/>
</dbReference>
<evidence type="ECO:0008006" key="3">
    <source>
        <dbReference type="Google" id="ProtNLM"/>
    </source>
</evidence>
<dbReference type="Proteomes" id="UP001596977">
    <property type="component" value="Unassembled WGS sequence"/>
</dbReference>
<dbReference type="EMBL" id="JBHTJG010000001">
    <property type="protein sequence ID" value="MFD0945582.1"/>
    <property type="molecule type" value="Genomic_DNA"/>
</dbReference>
<organism evidence="1 2">
    <name type="scientific">Sphingomonas canadensis</name>
    <dbReference type="NCBI Taxonomy" id="1219257"/>
    <lineage>
        <taxon>Bacteria</taxon>
        <taxon>Pseudomonadati</taxon>
        <taxon>Pseudomonadota</taxon>
        <taxon>Alphaproteobacteria</taxon>
        <taxon>Sphingomonadales</taxon>
        <taxon>Sphingomonadaceae</taxon>
        <taxon>Sphingomonas</taxon>
    </lineage>
</organism>
<accession>A0ABW3H351</accession>
<protein>
    <recommendedName>
        <fullName evidence="3">DUF5063 domain-containing protein</fullName>
    </recommendedName>
</protein>
<sequence>MLPPNISAAQRFVDLVTRDGNPSIAMLARRLDELALSYHDTPPGRPADNDAPTSEDKVEYADIGSRFPGLGYYGSADPNEVPAEATIGDAIDDILDITNDLKEVLWRFDRFGPDDAHWHFRLLYRMHWGEHLRDLARYLHSRLWDEDER</sequence>
<evidence type="ECO:0000313" key="2">
    <source>
        <dbReference type="Proteomes" id="UP001596977"/>
    </source>
</evidence>
<proteinExistence type="predicted"/>
<comment type="caution">
    <text evidence="1">The sequence shown here is derived from an EMBL/GenBank/DDBJ whole genome shotgun (WGS) entry which is preliminary data.</text>
</comment>